<feature type="non-terminal residue" evidence="2">
    <location>
        <position position="1"/>
    </location>
</feature>
<dbReference type="OrthoDB" id="999762at2759"/>
<dbReference type="Proteomes" id="UP000257109">
    <property type="component" value="Unassembled WGS sequence"/>
</dbReference>
<reference evidence="2" key="1">
    <citation type="submission" date="2018-05" db="EMBL/GenBank/DDBJ databases">
        <title>Draft genome of Mucuna pruriens seed.</title>
        <authorList>
            <person name="Nnadi N.E."/>
            <person name="Vos R."/>
            <person name="Hasami M.H."/>
            <person name="Devisetty U.K."/>
            <person name="Aguiy J.C."/>
        </authorList>
    </citation>
    <scope>NUCLEOTIDE SEQUENCE [LARGE SCALE GENOMIC DNA]</scope>
    <source>
        <strain evidence="2">JCA_2017</strain>
    </source>
</reference>
<dbReference type="AlphaFoldDB" id="A0A371HD44"/>
<gene>
    <name evidence="2" type="ORF">CR513_16113</name>
</gene>
<name>A0A371HD44_MUCPR</name>
<accession>A0A371HD44</accession>
<evidence type="ECO:0000313" key="2">
    <source>
        <dbReference type="EMBL" id="RDY00677.1"/>
    </source>
</evidence>
<feature type="compositionally biased region" description="Basic residues" evidence="1">
    <location>
        <begin position="142"/>
        <end position="152"/>
    </location>
</feature>
<dbReference type="EMBL" id="QJKJ01002935">
    <property type="protein sequence ID" value="RDY00677.1"/>
    <property type="molecule type" value="Genomic_DNA"/>
</dbReference>
<feature type="region of interest" description="Disordered" evidence="1">
    <location>
        <begin position="133"/>
        <end position="152"/>
    </location>
</feature>
<sequence length="169" mass="18928">MASNTQQFGIRGSIGQHQPAMAAKVCGICTFVEHPTNMCPTLQETESDQLENVGAIAAWKTAISPRTELGVIRSSTIRVHTEYILETSKVLAICELQQYAIPAERDRHHPRPQNVDWTVSQHCEPITVGWIQQPPLSNHSKSERKRQCSHSQKWKRTASTYIAVVAKIS</sequence>
<evidence type="ECO:0000313" key="3">
    <source>
        <dbReference type="Proteomes" id="UP000257109"/>
    </source>
</evidence>
<protein>
    <submittedName>
        <fullName evidence="2">Uncharacterized protein</fullName>
    </submittedName>
</protein>
<organism evidence="2 3">
    <name type="scientific">Mucuna pruriens</name>
    <name type="common">Velvet bean</name>
    <name type="synonym">Dolichos pruriens</name>
    <dbReference type="NCBI Taxonomy" id="157652"/>
    <lineage>
        <taxon>Eukaryota</taxon>
        <taxon>Viridiplantae</taxon>
        <taxon>Streptophyta</taxon>
        <taxon>Embryophyta</taxon>
        <taxon>Tracheophyta</taxon>
        <taxon>Spermatophyta</taxon>
        <taxon>Magnoliopsida</taxon>
        <taxon>eudicotyledons</taxon>
        <taxon>Gunneridae</taxon>
        <taxon>Pentapetalae</taxon>
        <taxon>rosids</taxon>
        <taxon>fabids</taxon>
        <taxon>Fabales</taxon>
        <taxon>Fabaceae</taxon>
        <taxon>Papilionoideae</taxon>
        <taxon>50 kb inversion clade</taxon>
        <taxon>NPAAA clade</taxon>
        <taxon>indigoferoid/millettioid clade</taxon>
        <taxon>Phaseoleae</taxon>
        <taxon>Mucuna</taxon>
    </lineage>
</organism>
<evidence type="ECO:0000256" key="1">
    <source>
        <dbReference type="SAM" id="MobiDB-lite"/>
    </source>
</evidence>
<proteinExistence type="predicted"/>
<keyword evidence="3" id="KW-1185">Reference proteome</keyword>
<comment type="caution">
    <text evidence="2">The sequence shown here is derived from an EMBL/GenBank/DDBJ whole genome shotgun (WGS) entry which is preliminary data.</text>
</comment>